<evidence type="ECO:0000259" key="1">
    <source>
        <dbReference type="PROSITE" id="PS51186"/>
    </source>
</evidence>
<dbReference type="Gene3D" id="3.40.630.30">
    <property type="match status" value="1"/>
</dbReference>
<dbReference type="Pfam" id="PF13508">
    <property type="entry name" value="Acetyltransf_7"/>
    <property type="match status" value="1"/>
</dbReference>
<dbReference type="EMBL" id="UAVR01000009">
    <property type="protein sequence ID" value="SQA89728.1"/>
    <property type="molecule type" value="Genomic_DNA"/>
</dbReference>
<reference evidence="3 5" key="2">
    <citation type="submission" date="2018-06" db="EMBL/GenBank/DDBJ databases">
        <authorList>
            <consortium name="Pathogen Informatics"/>
            <person name="Doyle S."/>
        </authorList>
    </citation>
    <scope>NUCLEOTIDE SEQUENCE [LARGE SCALE GENOMIC DNA]</scope>
    <source>
        <strain evidence="3 5">NCTC11212</strain>
    </source>
</reference>
<evidence type="ECO:0000313" key="5">
    <source>
        <dbReference type="Proteomes" id="UP000251937"/>
    </source>
</evidence>
<reference evidence="2 4" key="1">
    <citation type="submission" date="2017-02" db="EMBL/GenBank/DDBJ databases">
        <authorList>
            <person name="Varghese N."/>
            <person name="Submissions S."/>
        </authorList>
    </citation>
    <scope>NUCLEOTIDE SEQUENCE [LARGE SCALE GENOMIC DNA]</scope>
    <source>
        <strain evidence="2 4">DSM 16775</strain>
    </source>
</reference>
<evidence type="ECO:0000313" key="3">
    <source>
        <dbReference type="EMBL" id="SQA89728.1"/>
    </source>
</evidence>
<keyword evidence="4" id="KW-1185">Reference proteome</keyword>
<organism evidence="3 5">
    <name type="scientific">Chryseobacterium balustinum</name>
    <dbReference type="NCBI Taxonomy" id="246"/>
    <lineage>
        <taxon>Bacteria</taxon>
        <taxon>Pseudomonadati</taxon>
        <taxon>Bacteroidota</taxon>
        <taxon>Flavobacteriia</taxon>
        <taxon>Flavobacteriales</taxon>
        <taxon>Weeksellaceae</taxon>
        <taxon>Chryseobacterium group</taxon>
        <taxon>Chryseobacterium</taxon>
    </lineage>
</organism>
<dbReference type="InterPro" id="IPR016181">
    <property type="entry name" value="Acyl_CoA_acyltransferase"/>
</dbReference>
<dbReference type="Proteomes" id="UP000190669">
    <property type="component" value="Unassembled WGS sequence"/>
</dbReference>
<dbReference type="SUPFAM" id="SSF55729">
    <property type="entry name" value="Acyl-CoA N-acyltransferases (Nat)"/>
    <property type="match status" value="1"/>
</dbReference>
<dbReference type="CDD" id="cd04301">
    <property type="entry name" value="NAT_SF"/>
    <property type="match status" value="1"/>
</dbReference>
<evidence type="ECO:0000313" key="2">
    <source>
        <dbReference type="EMBL" id="SKB55895.1"/>
    </source>
</evidence>
<accession>A0AAX2IKU2</accession>
<dbReference type="EMBL" id="FUZE01000003">
    <property type="protein sequence ID" value="SKB55895.1"/>
    <property type="molecule type" value="Genomic_DNA"/>
</dbReference>
<dbReference type="GO" id="GO:0016747">
    <property type="term" value="F:acyltransferase activity, transferring groups other than amino-acyl groups"/>
    <property type="evidence" value="ECO:0007669"/>
    <property type="project" value="InterPro"/>
</dbReference>
<gene>
    <name evidence="3" type="ORF">NCTC11212_01933</name>
    <name evidence="2" type="ORF">SAMN05421800_103187</name>
</gene>
<dbReference type="AlphaFoldDB" id="A0AAX2IKU2"/>
<dbReference type="PROSITE" id="PS51186">
    <property type="entry name" value="GNAT"/>
    <property type="match status" value="1"/>
</dbReference>
<sequence length="146" mass="16974">MDFSLLTIRKATENDIDFLADLRVKTMNEHLTNSGLLIDKDSHVQRILYKFEVANILIYKETKIGLLKIQYRKTEIEIIQLQIHPAFQGNGLGRYILNMIIEEASLTKTPITLSVLKINPALKLYLRTGFKIVEENEHSFIMKFCY</sequence>
<dbReference type="RefSeq" id="WP_079464440.1">
    <property type="nucleotide sequence ID" value="NZ_CP033934.1"/>
</dbReference>
<dbReference type="Proteomes" id="UP000251937">
    <property type="component" value="Unassembled WGS sequence"/>
</dbReference>
<feature type="domain" description="N-acetyltransferase" evidence="1">
    <location>
        <begin position="6"/>
        <end position="146"/>
    </location>
</feature>
<comment type="caution">
    <text evidence="3">The sequence shown here is derived from an EMBL/GenBank/DDBJ whole genome shotgun (WGS) entry which is preliminary data.</text>
</comment>
<proteinExistence type="predicted"/>
<dbReference type="KEGG" id="cbp:EB354_01480"/>
<dbReference type="InterPro" id="IPR000182">
    <property type="entry name" value="GNAT_dom"/>
</dbReference>
<protein>
    <submittedName>
        <fullName evidence="2">Acetyltransferase (GNAT) domain-containing protein</fullName>
    </submittedName>
    <submittedName>
        <fullName evidence="3">Ribosomal-protein-alanine acetyltransferase</fullName>
    </submittedName>
</protein>
<name>A0AAX2IKU2_9FLAO</name>
<evidence type="ECO:0000313" key="4">
    <source>
        <dbReference type="Proteomes" id="UP000190669"/>
    </source>
</evidence>